<comment type="similarity">
    <text evidence="1">Belongs to the LysR transcriptional regulatory family.</text>
</comment>
<dbReference type="FunFam" id="1.10.10.10:FF:000001">
    <property type="entry name" value="LysR family transcriptional regulator"/>
    <property type="match status" value="1"/>
</dbReference>
<dbReference type="Proteomes" id="UP000317422">
    <property type="component" value="Unassembled WGS sequence"/>
</dbReference>
<evidence type="ECO:0000313" key="7">
    <source>
        <dbReference type="Proteomes" id="UP000317422"/>
    </source>
</evidence>
<dbReference type="GO" id="GO:0003700">
    <property type="term" value="F:DNA-binding transcription factor activity"/>
    <property type="evidence" value="ECO:0007669"/>
    <property type="project" value="InterPro"/>
</dbReference>
<dbReference type="GO" id="GO:0032993">
    <property type="term" value="C:protein-DNA complex"/>
    <property type="evidence" value="ECO:0007669"/>
    <property type="project" value="TreeGrafter"/>
</dbReference>
<dbReference type="InterPro" id="IPR005119">
    <property type="entry name" value="LysR_subst-bd"/>
</dbReference>
<comment type="caution">
    <text evidence="6">The sequence shown here is derived from an EMBL/GenBank/DDBJ whole genome shotgun (WGS) entry which is preliminary data.</text>
</comment>
<dbReference type="PANTHER" id="PTHR30346">
    <property type="entry name" value="TRANSCRIPTIONAL DUAL REGULATOR HCAR-RELATED"/>
    <property type="match status" value="1"/>
</dbReference>
<dbReference type="SUPFAM" id="SSF46785">
    <property type="entry name" value="Winged helix' DNA-binding domain"/>
    <property type="match status" value="1"/>
</dbReference>
<keyword evidence="7" id="KW-1185">Reference proteome</keyword>
<dbReference type="CDD" id="cd08414">
    <property type="entry name" value="PBP2_LTTR_aromatics_like"/>
    <property type="match status" value="1"/>
</dbReference>
<dbReference type="InterPro" id="IPR000847">
    <property type="entry name" value="LysR_HTH_N"/>
</dbReference>
<keyword evidence="3 6" id="KW-0238">DNA-binding</keyword>
<dbReference type="RefSeq" id="WP_170181609.1">
    <property type="nucleotide sequence ID" value="NZ_VFQC01000001.1"/>
</dbReference>
<dbReference type="PANTHER" id="PTHR30346:SF0">
    <property type="entry name" value="HCA OPERON TRANSCRIPTIONAL ACTIVATOR HCAR"/>
    <property type="match status" value="1"/>
</dbReference>
<evidence type="ECO:0000256" key="4">
    <source>
        <dbReference type="ARBA" id="ARBA00023163"/>
    </source>
</evidence>
<sequence length="300" mass="32872">MDQQELAAFLTLAEELHFRRTAERLHLTPGRVSQTIKKLERCIGAPLFERTSRSVRLTPLGEQLRTGVEPAHRRIREEVERATAAARGTTGTLDVGFVGATAGRVLLDVVDRLRCCHPGCEVRIREKQLGNLLWPLRSDEVDILLTQFPVREDDLTTGPVVIRESPALAVPAGHLLAQRASVTTEDLAGTTVLSVTGAPDYWVDHLIPPHTPSGRAVHRTETTTFQETLALVGAGRGVRPVGAASCQYYARPDVAYVPFTDAPPLEFGPVWRTSNENARVRAFASATRAFLDSRSGPVTF</sequence>
<evidence type="ECO:0000256" key="1">
    <source>
        <dbReference type="ARBA" id="ARBA00009437"/>
    </source>
</evidence>
<keyword evidence="4" id="KW-0804">Transcription</keyword>
<evidence type="ECO:0000259" key="5">
    <source>
        <dbReference type="PROSITE" id="PS50931"/>
    </source>
</evidence>
<dbReference type="AlphaFoldDB" id="A0A543NNE8"/>
<feature type="domain" description="HTH lysR-type" evidence="5">
    <location>
        <begin position="1"/>
        <end position="58"/>
    </location>
</feature>
<accession>A0A543NNE8</accession>
<evidence type="ECO:0000313" key="6">
    <source>
        <dbReference type="EMBL" id="TQN33352.1"/>
    </source>
</evidence>
<dbReference type="EMBL" id="VFQC01000001">
    <property type="protein sequence ID" value="TQN33352.1"/>
    <property type="molecule type" value="Genomic_DNA"/>
</dbReference>
<name>A0A543NNE8_9ACTN</name>
<evidence type="ECO:0000256" key="3">
    <source>
        <dbReference type="ARBA" id="ARBA00023125"/>
    </source>
</evidence>
<dbReference type="SUPFAM" id="SSF53850">
    <property type="entry name" value="Periplasmic binding protein-like II"/>
    <property type="match status" value="1"/>
</dbReference>
<keyword evidence="2" id="KW-0805">Transcription regulation</keyword>
<reference evidence="6 7" key="1">
    <citation type="submission" date="2019-06" db="EMBL/GenBank/DDBJ databases">
        <title>Sequencing the genomes of 1000 actinobacteria strains.</title>
        <authorList>
            <person name="Klenk H.-P."/>
        </authorList>
    </citation>
    <scope>NUCLEOTIDE SEQUENCE [LARGE SCALE GENOMIC DNA]</scope>
    <source>
        <strain evidence="6 7">DSM 45015</strain>
    </source>
</reference>
<dbReference type="Pfam" id="PF03466">
    <property type="entry name" value="LysR_substrate"/>
    <property type="match status" value="1"/>
</dbReference>
<gene>
    <name evidence="6" type="ORF">FHX37_3367</name>
</gene>
<dbReference type="PROSITE" id="PS50931">
    <property type="entry name" value="HTH_LYSR"/>
    <property type="match status" value="1"/>
</dbReference>
<dbReference type="Gene3D" id="1.10.10.10">
    <property type="entry name" value="Winged helix-like DNA-binding domain superfamily/Winged helix DNA-binding domain"/>
    <property type="match status" value="1"/>
</dbReference>
<protein>
    <submittedName>
        <fullName evidence="6">DNA-binding transcriptional LysR family regulator</fullName>
    </submittedName>
</protein>
<evidence type="ECO:0000256" key="2">
    <source>
        <dbReference type="ARBA" id="ARBA00023015"/>
    </source>
</evidence>
<dbReference type="Gene3D" id="3.40.190.10">
    <property type="entry name" value="Periplasmic binding protein-like II"/>
    <property type="match status" value="2"/>
</dbReference>
<organism evidence="6 7">
    <name type="scientific">Haloactinospora alba</name>
    <dbReference type="NCBI Taxonomy" id="405555"/>
    <lineage>
        <taxon>Bacteria</taxon>
        <taxon>Bacillati</taxon>
        <taxon>Actinomycetota</taxon>
        <taxon>Actinomycetes</taxon>
        <taxon>Streptosporangiales</taxon>
        <taxon>Nocardiopsidaceae</taxon>
        <taxon>Haloactinospora</taxon>
    </lineage>
</organism>
<dbReference type="GO" id="GO:0003677">
    <property type="term" value="F:DNA binding"/>
    <property type="evidence" value="ECO:0007669"/>
    <property type="project" value="UniProtKB-KW"/>
</dbReference>
<proteinExistence type="inferred from homology"/>
<dbReference type="Pfam" id="PF00126">
    <property type="entry name" value="HTH_1"/>
    <property type="match status" value="1"/>
</dbReference>
<dbReference type="InterPro" id="IPR036388">
    <property type="entry name" value="WH-like_DNA-bd_sf"/>
</dbReference>
<dbReference type="InterPro" id="IPR036390">
    <property type="entry name" value="WH_DNA-bd_sf"/>
</dbReference>